<feature type="transmembrane region" description="Helical" evidence="1">
    <location>
        <begin position="33"/>
        <end position="52"/>
    </location>
</feature>
<keyword evidence="1" id="KW-0472">Membrane</keyword>
<dbReference type="EMBL" id="LCRX01000014">
    <property type="protein sequence ID" value="KKW41686.1"/>
    <property type="molecule type" value="Genomic_DNA"/>
</dbReference>
<proteinExistence type="predicted"/>
<dbReference type="AlphaFoldDB" id="A0A0G1YEP5"/>
<name>A0A0G1YEP5_9BACT</name>
<organism evidence="2 3">
    <name type="scientific">Candidatus Magasanikbacteria bacterium GW2011_GWA2_56_11</name>
    <dbReference type="NCBI Taxonomy" id="1619044"/>
    <lineage>
        <taxon>Bacteria</taxon>
        <taxon>Candidatus Magasanikiibacteriota</taxon>
    </lineage>
</organism>
<reference evidence="2 3" key="1">
    <citation type="journal article" date="2015" name="Nature">
        <title>rRNA introns, odd ribosomes, and small enigmatic genomes across a large radiation of phyla.</title>
        <authorList>
            <person name="Brown C.T."/>
            <person name="Hug L.A."/>
            <person name="Thomas B.C."/>
            <person name="Sharon I."/>
            <person name="Castelle C.J."/>
            <person name="Singh A."/>
            <person name="Wilkins M.J."/>
            <person name="Williams K.H."/>
            <person name="Banfield J.F."/>
        </authorList>
    </citation>
    <scope>NUCLEOTIDE SEQUENCE [LARGE SCALE GENOMIC DNA]</scope>
</reference>
<evidence type="ECO:0000313" key="3">
    <source>
        <dbReference type="Proteomes" id="UP000033870"/>
    </source>
</evidence>
<dbReference type="STRING" id="1619044.UY92_C0014G0011"/>
<protein>
    <submittedName>
        <fullName evidence="2">Uncharacterized protein</fullName>
    </submittedName>
</protein>
<evidence type="ECO:0000256" key="1">
    <source>
        <dbReference type="SAM" id="Phobius"/>
    </source>
</evidence>
<dbReference type="Proteomes" id="UP000033870">
    <property type="component" value="Unassembled WGS sequence"/>
</dbReference>
<accession>A0A0G1YEP5</accession>
<evidence type="ECO:0000313" key="2">
    <source>
        <dbReference type="EMBL" id="KKW41686.1"/>
    </source>
</evidence>
<comment type="caution">
    <text evidence="2">The sequence shown here is derived from an EMBL/GenBank/DDBJ whole genome shotgun (WGS) entry which is preliminary data.</text>
</comment>
<keyword evidence="1" id="KW-0812">Transmembrane</keyword>
<gene>
    <name evidence="2" type="ORF">UY92_C0014G0011</name>
</gene>
<keyword evidence="1" id="KW-1133">Transmembrane helix</keyword>
<sequence>MSEKLLLHLIALAATLITGLAYTAGYVSGTLGWWWTVIAVLGVYAIIIKLLGGGHH</sequence>